<sequence length="93" mass="10378">MVETVVLDPPPVIGADLKADLAEAAGREQTLRWMSKRIRRRWNCSGPTARCFSRRSLPLQRGQAQLKLVNPVPKQGDLGFQADFSFCPALDAR</sequence>
<dbReference type="EMBL" id="BNBC01000059">
    <property type="protein sequence ID" value="GHF11060.1"/>
    <property type="molecule type" value="Genomic_DNA"/>
</dbReference>
<dbReference type="Proteomes" id="UP000641386">
    <property type="component" value="Unassembled WGS sequence"/>
</dbReference>
<gene>
    <name evidence="1" type="ORF">GCM10014715_78410</name>
</gene>
<accession>A0A919AI74</accession>
<evidence type="ECO:0000313" key="2">
    <source>
        <dbReference type="Proteomes" id="UP000641386"/>
    </source>
</evidence>
<organism evidence="1 2">
    <name type="scientific">Streptomyces spiralis</name>
    <dbReference type="NCBI Taxonomy" id="66376"/>
    <lineage>
        <taxon>Bacteria</taxon>
        <taxon>Bacillati</taxon>
        <taxon>Actinomycetota</taxon>
        <taxon>Actinomycetes</taxon>
        <taxon>Kitasatosporales</taxon>
        <taxon>Streptomycetaceae</taxon>
        <taxon>Streptomyces</taxon>
    </lineage>
</organism>
<reference evidence="1" key="1">
    <citation type="journal article" date="2014" name="Int. J. Syst. Evol. Microbiol.">
        <title>Complete genome sequence of Corynebacterium casei LMG S-19264T (=DSM 44701T), isolated from a smear-ripened cheese.</title>
        <authorList>
            <consortium name="US DOE Joint Genome Institute (JGI-PGF)"/>
            <person name="Walter F."/>
            <person name="Albersmeier A."/>
            <person name="Kalinowski J."/>
            <person name="Ruckert C."/>
        </authorList>
    </citation>
    <scope>NUCLEOTIDE SEQUENCE</scope>
    <source>
        <strain evidence="1">JCM 3302</strain>
    </source>
</reference>
<protein>
    <submittedName>
        <fullName evidence="1">Uncharacterized protein</fullName>
    </submittedName>
</protein>
<comment type="caution">
    <text evidence="1">The sequence shown here is derived from an EMBL/GenBank/DDBJ whole genome shotgun (WGS) entry which is preliminary data.</text>
</comment>
<dbReference type="AlphaFoldDB" id="A0A919AI74"/>
<reference evidence="1" key="2">
    <citation type="submission" date="2020-09" db="EMBL/GenBank/DDBJ databases">
        <authorList>
            <person name="Sun Q."/>
            <person name="Ohkuma M."/>
        </authorList>
    </citation>
    <scope>NUCLEOTIDE SEQUENCE</scope>
    <source>
        <strain evidence="1">JCM 3302</strain>
    </source>
</reference>
<name>A0A919AI74_9ACTN</name>
<evidence type="ECO:0000313" key="1">
    <source>
        <dbReference type="EMBL" id="GHF11060.1"/>
    </source>
</evidence>
<keyword evidence="2" id="KW-1185">Reference proteome</keyword>
<proteinExistence type="predicted"/>